<dbReference type="Proteomes" id="UP001232973">
    <property type="component" value="Unassembled WGS sequence"/>
</dbReference>
<proteinExistence type="predicted"/>
<reference evidence="2 3" key="1">
    <citation type="submission" date="2023-07" db="EMBL/GenBank/DDBJ databases">
        <title>Genomic Encyclopedia of Type Strains, Phase IV (KMG-IV): sequencing the most valuable type-strain genomes for metagenomic binning, comparative biology and taxonomic classification.</title>
        <authorList>
            <person name="Goeker M."/>
        </authorList>
    </citation>
    <scope>NUCLEOTIDE SEQUENCE [LARGE SCALE GENOMIC DNA]</scope>
    <source>
        <strain evidence="2 3">DSM 4006</strain>
    </source>
</reference>
<sequence length="149" mass="16900">MQVGQFHLGENVFKYVASRSASGQGNHEGAQSRTAGVQGGSKAPERKIVGKRSRPEMGGFFVLRAKWVTCFNVIERTGFWLAAEPPRAGLVVCNITGLTEWLVLYYNQHKRTEGREREWIRTVTMGGYVHPGRRWRKSTGGYHPYTRMK</sequence>
<organism evidence="2 3">
    <name type="scientific">Alicyclobacillus cycloheptanicus</name>
    <dbReference type="NCBI Taxonomy" id="1457"/>
    <lineage>
        <taxon>Bacteria</taxon>
        <taxon>Bacillati</taxon>
        <taxon>Bacillota</taxon>
        <taxon>Bacilli</taxon>
        <taxon>Bacillales</taxon>
        <taxon>Alicyclobacillaceae</taxon>
        <taxon>Alicyclobacillus</taxon>
    </lineage>
</organism>
<feature type="compositionally biased region" description="Polar residues" evidence="1">
    <location>
        <begin position="22"/>
        <end position="35"/>
    </location>
</feature>
<keyword evidence="3" id="KW-1185">Reference proteome</keyword>
<accession>A0ABT9XGU3</accession>
<name>A0ABT9XGU3_9BACL</name>
<evidence type="ECO:0000256" key="1">
    <source>
        <dbReference type="SAM" id="MobiDB-lite"/>
    </source>
</evidence>
<dbReference type="EMBL" id="JAUSTP010000008">
    <property type="protein sequence ID" value="MDQ0189531.1"/>
    <property type="molecule type" value="Genomic_DNA"/>
</dbReference>
<evidence type="ECO:0000313" key="3">
    <source>
        <dbReference type="Proteomes" id="UP001232973"/>
    </source>
</evidence>
<comment type="caution">
    <text evidence="2">The sequence shown here is derived from an EMBL/GenBank/DDBJ whole genome shotgun (WGS) entry which is preliminary data.</text>
</comment>
<gene>
    <name evidence="2" type="ORF">J2S03_001363</name>
</gene>
<evidence type="ECO:0000313" key="2">
    <source>
        <dbReference type="EMBL" id="MDQ0189531.1"/>
    </source>
</evidence>
<feature type="region of interest" description="Disordered" evidence="1">
    <location>
        <begin position="22"/>
        <end position="46"/>
    </location>
</feature>
<protein>
    <submittedName>
        <fullName evidence="2">Uncharacterized protein</fullName>
    </submittedName>
</protein>